<dbReference type="OMA" id="HDIIFGA"/>
<evidence type="ECO:0008006" key="3">
    <source>
        <dbReference type="Google" id="ProtNLM"/>
    </source>
</evidence>
<proteinExistence type="predicted"/>
<name>A8N7U6_COPC7</name>
<sequence length="742" mass="85671">MSSDPHQSVITWLCLRTPSLTIIGICTSRSTRSDTIEKQSRKDTRRSLKPRLALHIMIFSGLVRSISKENQLPPNAPSSPVPELLSSNIPPTETQVESITQAITDAADVLSSFNRHLKRSSMVLLRNRAYLIQRQAALEEFISSHRGILSMVRTLPQEIWIEVLRNFVPDPMDVSNPVLSRHFIPRQNHVDWGAIGNYRLVCRSWNAAILSLPDLYGFLPPISLAKLGLISDPRRETYLEQLKLHISRSKDSPLRICFGPPSRYLDEPVFQVLADLSHRWQEVYLFGTQDAPVLEYFKRVKHRLPLLTNVTFAKWSWRHEAGTAQGAYEDLPWENLQVYRETAEGRDNIIQHVLHRLVKLEHMQVEHSGCMPIGSPMVTLAHLRTFYADTGPKVVENSGDYILHKLVLPSLQNLQVRGGTEVLADVFDLVTQSGCGPSLLRLALRTHGFYFKMACLERLHPLLRLTHNLVELDTDWEAFFSIKDLIIYDIDRRILPQLHRLVVRAKYVQGGDGGLNCGDMAHAIHERYRFRAQEGLHEFQFLLVHESWEMCSERYAVLESLSETSAHRAYLHLHLDRLCRTLAEVLVHALETGEKRASDNLDAWSRYRRTCNLSFNRTRYGQLLQALEELENIRTRDPLCLYISGIPVLLRKLVEMPFTELQRLFMGRGHELRERARGIMQSWDKLFVKLRIEKRRWMFLGQNSLLYVPPWSVLRSRPDATKKFAYGVEESLRGVDLLWDRT</sequence>
<comment type="caution">
    <text evidence="1">The sequence shown here is derived from an EMBL/GenBank/DDBJ whole genome shotgun (WGS) entry which is preliminary data.</text>
</comment>
<dbReference type="KEGG" id="cci:CC1G_02353"/>
<gene>
    <name evidence="1" type="ORF">CC1G_02353</name>
</gene>
<dbReference type="InParanoid" id="A8N7U6"/>
<evidence type="ECO:0000313" key="2">
    <source>
        <dbReference type="Proteomes" id="UP000001861"/>
    </source>
</evidence>
<dbReference type="RefSeq" id="XP_001830902.2">
    <property type="nucleotide sequence ID" value="XM_001830850.2"/>
</dbReference>
<dbReference type="VEuPathDB" id="FungiDB:CC1G_02353"/>
<dbReference type="Proteomes" id="UP000001861">
    <property type="component" value="Unassembled WGS sequence"/>
</dbReference>
<dbReference type="GeneID" id="6007355"/>
<dbReference type="OrthoDB" id="3365698at2759"/>
<dbReference type="AlphaFoldDB" id="A8N7U6"/>
<dbReference type="EMBL" id="AACS02000003">
    <property type="protein sequence ID" value="EAU90966.2"/>
    <property type="molecule type" value="Genomic_DNA"/>
</dbReference>
<protein>
    <recommendedName>
        <fullName evidence="3">F-box domain-containing protein</fullName>
    </recommendedName>
</protein>
<keyword evidence="2" id="KW-1185">Reference proteome</keyword>
<reference evidence="1 2" key="1">
    <citation type="journal article" date="2010" name="Proc. Natl. Acad. Sci. U.S.A.">
        <title>Insights into evolution of multicellular fungi from the assembled chromosomes of the mushroom Coprinopsis cinerea (Coprinus cinereus).</title>
        <authorList>
            <person name="Stajich J.E."/>
            <person name="Wilke S.K."/>
            <person name="Ahren D."/>
            <person name="Au C.H."/>
            <person name="Birren B.W."/>
            <person name="Borodovsky M."/>
            <person name="Burns C."/>
            <person name="Canback B."/>
            <person name="Casselton L.A."/>
            <person name="Cheng C.K."/>
            <person name="Deng J."/>
            <person name="Dietrich F.S."/>
            <person name="Fargo D.C."/>
            <person name="Farman M.L."/>
            <person name="Gathman A.C."/>
            <person name="Goldberg J."/>
            <person name="Guigo R."/>
            <person name="Hoegger P.J."/>
            <person name="Hooker J.B."/>
            <person name="Huggins A."/>
            <person name="James T.Y."/>
            <person name="Kamada T."/>
            <person name="Kilaru S."/>
            <person name="Kodira C."/>
            <person name="Kues U."/>
            <person name="Kupfer D."/>
            <person name="Kwan H.S."/>
            <person name="Lomsadze A."/>
            <person name="Li W."/>
            <person name="Lilly W.W."/>
            <person name="Ma L.J."/>
            <person name="Mackey A.J."/>
            <person name="Manning G."/>
            <person name="Martin F."/>
            <person name="Muraguchi H."/>
            <person name="Natvig D.O."/>
            <person name="Palmerini H."/>
            <person name="Ramesh M.A."/>
            <person name="Rehmeyer C.J."/>
            <person name="Roe B.A."/>
            <person name="Shenoy N."/>
            <person name="Stanke M."/>
            <person name="Ter-Hovhannisyan V."/>
            <person name="Tunlid A."/>
            <person name="Velagapudi R."/>
            <person name="Vision T.J."/>
            <person name="Zeng Q."/>
            <person name="Zolan M.E."/>
            <person name="Pukkila P.J."/>
        </authorList>
    </citation>
    <scope>NUCLEOTIDE SEQUENCE [LARGE SCALE GENOMIC DNA]</scope>
    <source>
        <strain evidence="2">Okayama-7 / 130 / ATCC MYA-4618 / FGSC 9003</strain>
    </source>
</reference>
<accession>A8N7U6</accession>
<evidence type="ECO:0000313" key="1">
    <source>
        <dbReference type="EMBL" id="EAU90966.2"/>
    </source>
</evidence>
<dbReference type="HOGENOM" id="CLU_023633_0_0_1"/>
<organism evidence="1 2">
    <name type="scientific">Coprinopsis cinerea (strain Okayama-7 / 130 / ATCC MYA-4618 / FGSC 9003)</name>
    <name type="common">Inky cap fungus</name>
    <name type="synonym">Hormographiella aspergillata</name>
    <dbReference type="NCBI Taxonomy" id="240176"/>
    <lineage>
        <taxon>Eukaryota</taxon>
        <taxon>Fungi</taxon>
        <taxon>Dikarya</taxon>
        <taxon>Basidiomycota</taxon>
        <taxon>Agaricomycotina</taxon>
        <taxon>Agaricomycetes</taxon>
        <taxon>Agaricomycetidae</taxon>
        <taxon>Agaricales</taxon>
        <taxon>Agaricineae</taxon>
        <taxon>Psathyrellaceae</taxon>
        <taxon>Coprinopsis</taxon>
    </lineage>
</organism>